<dbReference type="PROSITE" id="PS51689">
    <property type="entry name" value="SAM_RNA_A_N6_MT"/>
    <property type="match status" value="1"/>
</dbReference>
<gene>
    <name evidence="14" type="ORF">MHI_LOCUS823988</name>
</gene>
<dbReference type="GO" id="GO:0000179">
    <property type="term" value="F:rRNA (adenine-N6,N6-)-dimethyltransferase activity"/>
    <property type="evidence" value="ECO:0007669"/>
    <property type="project" value="UniProtKB-UniRule"/>
</dbReference>
<feature type="binding site" evidence="11">
    <location>
        <position position="32"/>
    </location>
    <ligand>
        <name>S-adenosyl-L-methionine</name>
        <dbReference type="ChEBI" id="CHEBI:59789"/>
    </ligand>
</feature>
<dbReference type="Pfam" id="PF00398">
    <property type="entry name" value="RrnaAD"/>
    <property type="match status" value="1"/>
</dbReference>
<keyword evidence="4 11" id="KW-0808">Transferase</keyword>
<evidence type="ECO:0000313" key="14">
    <source>
        <dbReference type="EMBL" id="CAD1478764.1"/>
    </source>
</evidence>
<dbReference type="GO" id="GO:0034246">
    <property type="term" value="F:mitochondrial transcription factor activity"/>
    <property type="evidence" value="ECO:0007669"/>
    <property type="project" value="TreeGrafter"/>
</dbReference>
<evidence type="ECO:0000256" key="9">
    <source>
        <dbReference type="ARBA" id="ARBA00023128"/>
    </source>
</evidence>
<dbReference type="SMART" id="SM00650">
    <property type="entry name" value="rADc"/>
    <property type="match status" value="1"/>
</dbReference>
<dbReference type="EMBL" id="CAJDYZ010010989">
    <property type="protein sequence ID" value="CAD1478764.1"/>
    <property type="molecule type" value="Genomic_DNA"/>
</dbReference>
<dbReference type="Gene3D" id="3.40.50.150">
    <property type="entry name" value="Vaccinia Virus protein VP39"/>
    <property type="match status" value="1"/>
</dbReference>
<keyword evidence="10" id="KW-0804">Transcription</keyword>
<dbReference type="GO" id="GO:0006391">
    <property type="term" value="P:transcription initiation at mitochondrial promoter"/>
    <property type="evidence" value="ECO:0007669"/>
    <property type="project" value="TreeGrafter"/>
</dbReference>
<evidence type="ECO:0000256" key="1">
    <source>
        <dbReference type="ARBA" id="ARBA00004173"/>
    </source>
</evidence>
<dbReference type="InterPro" id="IPR020596">
    <property type="entry name" value="rRNA_Ade_Mease_Trfase_CS"/>
</dbReference>
<comment type="subcellular location">
    <subcellularLocation>
        <location evidence="1">Mitochondrion</location>
    </subcellularLocation>
</comment>
<keyword evidence="3 11" id="KW-0489">Methyltransferase</keyword>
<accession>A0A6V7HDZ8</accession>
<evidence type="ECO:0000256" key="12">
    <source>
        <dbReference type="RuleBase" id="RU362106"/>
    </source>
</evidence>
<keyword evidence="2 12" id="KW-0698">rRNA processing</keyword>
<evidence type="ECO:0000313" key="15">
    <source>
        <dbReference type="Proteomes" id="UP000752696"/>
    </source>
</evidence>
<protein>
    <recommendedName>
        <fullName evidence="12">rRNA adenine N(6)-methyltransferase</fullName>
        <ecNumber evidence="12">2.1.1.-</ecNumber>
    </recommendedName>
</protein>
<keyword evidence="8" id="KW-0805">Transcription regulation</keyword>
<keyword evidence="5 11" id="KW-0949">S-adenosyl-L-methionine</keyword>
<keyword evidence="15" id="KW-1185">Reference proteome</keyword>
<dbReference type="CDD" id="cd02440">
    <property type="entry name" value="AdoMet_MTases"/>
    <property type="match status" value="1"/>
</dbReference>
<evidence type="ECO:0000256" key="8">
    <source>
        <dbReference type="ARBA" id="ARBA00023015"/>
    </source>
</evidence>
<organism evidence="14 15">
    <name type="scientific">Heterotrigona itama</name>
    <dbReference type="NCBI Taxonomy" id="395501"/>
    <lineage>
        <taxon>Eukaryota</taxon>
        <taxon>Metazoa</taxon>
        <taxon>Ecdysozoa</taxon>
        <taxon>Arthropoda</taxon>
        <taxon>Hexapoda</taxon>
        <taxon>Insecta</taxon>
        <taxon>Pterygota</taxon>
        <taxon>Neoptera</taxon>
        <taxon>Endopterygota</taxon>
        <taxon>Hymenoptera</taxon>
        <taxon>Apocrita</taxon>
        <taxon>Aculeata</taxon>
        <taxon>Apoidea</taxon>
        <taxon>Anthophila</taxon>
        <taxon>Apidae</taxon>
        <taxon>Heterotrigona</taxon>
    </lineage>
</organism>
<dbReference type="SUPFAM" id="SSF53335">
    <property type="entry name" value="S-adenosyl-L-methionine-dependent methyltransferases"/>
    <property type="match status" value="1"/>
</dbReference>
<comment type="caution">
    <text evidence="14">The sequence shown here is derived from an EMBL/GenBank/DDBJ whole genome shotgun (WGS) entry which is preliminary data.</text>
</comment>
<keyword evidence="9" id="KW-0496">Mitochondrion</keyword>
<evidence type="ECO:0000256" key="2">
    <source>
        <dbReference type="ARBA" id="ARBA00022552"/>
    </source>
</evidence>
<feature type="binding site" evidence="11">
    <location>
        <position position="138"/>
    </location>
    <ligand>
        <name>S-adenosyl-L-methionine</name>
        <dbReference type="ChEBI" id="CHEBI:59789"/>
    </ligand>
</feature>
<keyword evidence="7" id="KW-0809">Transit peptide</keyword>
<evidence type="ECO:0000256" key="10">
    <source>
        <dbReference type="ARBA" id="ARBA00023163"/>
    </source>
</evidence>
<dbReference type="Proteomes" id="UP000752696">
    <property type="component" value="Unassembled WGS sequence"/>
</dbReference>
<evidence type="ECO:0000256" key="4">
    <source>
        <dbReference type="ARBA" id="ARBA00022679"/>
    </source>
</evidence>
<evidence type="ECO:0000259" key="13">
    <source>
        <dbReference type="SMART" id="SM00650"/>
    </source>
</evidence>
<name>A0A6V7HDZ8_9HYME</name>
<evidence type="ECO:0000256" key="5">
    <source>
        <dbReference type="ARBA" id="ARBA00022691"/>
    </source>
</evidence>
<evidence type="ECO:0000256" key="3">
    <source>
        <dbReference type="ARBA" id="ARBA00022603"/>
    </source>
</evidence>
<feature type="binding site" evidence="11">
    <location>
        <position position="57"/>
    </location>
    <ligand>
        <name>S-adenosyl-L-methionine</name>
        <dbReference type="ChEBI" id="CHEBI:59789"/>
    </ligand>
</feature>
<dbReference type="FunFam" id="3.40.50.150:FF:000109">
    <property type="entry name" value="rRNA adenine N(6)-methyltransferase"/>
    <property type="match status" value="1"/>
</dbReference>
<feature type="binding site" evidence="11">
    <location>
        <position position="79"/>
    </location>
    <ligand>
        <name>S-adenosyl-L-methionine</name>
        <dbReference type="ChEBI" id="CHEBI:59789"/>
    </ligand>
</feature>
<reference evidence="14" key="1">
    <citation type="submission" date="2020-07" db="EMBL/GenBank/DDBJ databases">
        <authorList>
            <person name="Nazaruddin N."/>
        </authorList>
    </citation>
    <scope>NUCLEOTIDE SEQUENCE</scope>
</reference>
<dbReference type="InterPro" id="IPR001737">
    <property type="entry name" value="KsgA/Erm"/>
</dbReference>
<evidence type="ECO:0000256" key="11">
    <source>
        <dbReference type="PROSITE-ProRule" id="PRU01026"/>
    </source>
</evidence>
<feature type="domain" description="Ribosomal RNA adenine methylase transferase N-terminal" evidence="13">
    <location>
        <begin position="37"/>
        <end position="231"/>
    </location>
</feature>
<feature type="binding site" evidence="11">
    <location>
        <position position="108"/>
    </location>
    <ligand>
        <name>S-adenosyl-L-methionine</name>
        <dbReference type="ChEBI" id="CHEBI:59789"/>
    </ligand>
</feature>
<proteinExistence type="inferred from homology"/>
<feature type="binding site" evidence="11">
    <location>
        <position position="30"/>
    </location>
    <ligand>
        <name>S-adenosyl-L-methionine</name>
        <dbReference type="ChEBI" id="CHEBI:59789"/>
    </ligand>
</feature>
<evidence type="ECO:0000256" key="7">
    <source>
        <dbReference type="ARBA" id="ARBA00022946"/>
    </source>
</evidence>
<dbReference type="EC" id="2.1.1.-" evidence="12"/>
<dbReference type="PANTHER" id="PTHR11727:SF17">
    <property type="entry name" value="DIMETHYLADENOSINE TRANSFERASE 1, MITOCHONDRIAL"/>
    <property type="match status" value="1"/>
</dbReference>
<dbReference type="InterPro" id="IPR011530">
    <property type="entry name" value="rRNA_adenine_dimethylase"/>
</dbReference>
<dbReference type="OrthoDB" id="16079at2759"/>
<dbReference type="PANTHER" id="PTHR11727">
    <property type="entry name" value="DIMETHYLADENOSINE TRANSFERASE"/>
    <property type="match status" value="1"/>
</dbReference>
<dbReference type="PROSITE" id="PS01131">
    <property type="entry name" value="RRNA_A_DIMETH"/>
    <property type="match status" value="1"/>
</dbReference>
<dbReference type="AlphaFoldDB" id="A0A6V7HDZ8"/>
<dbReference type="NCBIfam" id="TIGR00755">
    <property type="entry name" value="ksgA"/>
    <property type="match status" value="1"/>
</dbReference>
<dbReference type="Gene3D" id="1.10.8.100">
    <property type="entry name" value="Ribosomal RNA adenine dimethylase-like, domain 2"/>
    <property type="match status" value="1"/>
</dbReference>
<dbReference type="InterPro" id="IPR023165">
    <property type="entry name" value="rRNA_Ade_diMease-like_C"/>
</dbReference>
<dbReference type="InterPro" id="IPR020598">
    <property type="entry name" value="rRNA_Ade_methylase_Trfase_N"/>
</dbReference>
<sequence length="341" mass="39244">MPTLRLPPLPNIREVLKMYHLRAMKQLSQNFILNENLTDKIIKRAGVLSDCHVIEVGPGPGGLTRSIIKREPEKLIVIEKDKRFEPSLEMLADAFAAVNGKMEIIFGDVMTFHMENILPSTETKTCTDKSPKIKIIGNLPFNVSTPLIIKWLRAISEKTGPWKFGRTRMTLTFQKEVAERIIAEPLDAQRCRLSVMAQAWTRPILHFIIPGTAFLPKPDVDVGLVTFVPLTVPRTKHEFPIFEKVTRHIFSFRQKYSIRGIETLFPAEYRTELGQMMYKLADLDPQKRPMTLTVEDIDSLVSAYKYLLEKYPNLKFYEYRTSRHIVSLSQTKNIEVVQCIN</sequence>
<keyword evidence="6 11" id="KW-0694">RNA-binding</keyword>
<dbReference type="GO" id="GO:0003723">
    <property type="term" value="F:RNA binding"/>
    <property type="evidence" value="ECO:0007669"/>
    <property type="project" value="UniProtKB-UniRule"/>
</dbReference>
<dbReference type="GO" id="GO:0005759">
    <property type="term" value="C:mitochondrial matrix"/>
    <property type="evidence" value="ECO:0007669"/>
    <property type="project" value="TreeGrafter"/>
</dbReference>
<evidence type="ECO:0000256" key="6">
    <source>
        <dbReference type="ARBA" id="ARBA00022884"/>
    </source>
</evidence>
<comment type="similarity">
    <text evidence="11 12">Belongs to the class I-like SAM-binding methyltransferase superfamily. rRNA adenine N(6)-methyltransferase family.</text>
</comment>
<dbReference type="InterPro" id="IPR029063">
    <property type="entry name" value="SAM-dependent_MTases_sf"/>
</dbReference>